<dbReference type="AlphaFoldDB" id="A0A645HG14"/>
<evidence type="ECO:0000313" key="2">
    <source>
        <dbReference type="EMBL" id="MPN37975.1"/>
    </source>
</evidence>
<feature type="compositionally biased region" description="Basic and acidic residues" evidence="1">
    <location>
        <begin position="118"/>
        <end position="131"/>
    </location>
</feature>
<reference evidence="2" key="1">
    <citation type="submission" date="2019-08" db="EMBL/GenBank/DDBJ databases">
        <authorList>
            <person name="Kucharzyk K."/>
            <person name="Murdoch R.W."/>
            <person name="Higgins S."/>
            <person name="Loffler F."/>
        </authorList>
    </citation>
    <scope>NUCLEOTIDE SEQUENCE</scope>
</reference>
<sequence length="138" mass="14899">MRHRCAAGRAAHEAQDPVVGRAAAHRHLEWRTDFLLAQHFAFALVIGSLQSGERATVAVIARFKFDDAIGSRRARIDDRIVQNDPPGRGGGTVLPGDDPITVDFDAPTGLVGHGLPGGRERDRGEHQREQGGKPPRGT</sequence>
<evidence type="ECO:0000256" key="1">
    <source>
        <dbReference type="SAM" id="MobiDB-lite"/>
    </source>
</evidence>
<gene>
    <name evidence="2" type="ORF">SDC9_185496</name>
</gene>
<proteinExistence type="predicted"/>
<organism evidence="2">
    <name type="scientific">bioreactor metagenome</name>
    <dbReference type="NCBI Taxonomy" id="1076179"/>
    <lineage>
        <taxon>unclassified sequences</taxon>
        <taxon>metagenomes</taxon>
        <taxon>ecological metagenomes</taxon>
    </lineage>
</organism>
<feature type="region of interest" description="Disordered" evidence="1">
    <location>
        <begin position="80"/>
        <end position="138"/>
    </location>
</feature>
<protein>
    <submittedName>
        <fullName evidence="2">Uncharacterized protein</fullName>
    </submittedName>
</protein>
<dbReference type="EMBL" id="VSSQ01092925">
    <property type="protein sequence ID" value="MPN37975.1"/>
    <property type="molecule type" value="Genomic_DNA"/>
</dbReference>
<name>A0A645HG14_9ZZZZ</name>
<comment type="caution">
    <text evidence="2">The sequence shown here is derived from an EMBL/GenBank/DDBJ whole genome shotgun (WGS) entry which is preliminary data.</text>
</comment>
<accession>A0A645HG14</accession>